<proteinExistence type="predicted"/>
<organism evidence="2 3">
    <name type="scientific">Deinococcus arboris</name>
    <dbReference type="NCBI Taxonomy" id="2682977"/>
    <lineage>
        <taxon>Bacteria</taxon>
        <taxon>Thermotogati</taxon>
        <taxon>Deinococcota</taxon>
        <taxon>Deinococci</taxon>
        <taxon>Deinococcales</taxon>
        <taxon>Deinococcaceae</taxon>
        <taxon>Deinococcus</taxon>
    </lineage>
</organism>
<keyword evidence="2" id="KW-0808">Transferase</keyword>
<evidence type="ECO:0000313" key="2">
    <source>
        <dbReference type="EMBL" id="MVN87142.1"/>
    </source>
</evidence>
<reference evidence="2 3" key="1">
    <citation type="submission" date="2019-12" db="EMBL/GenBank/DDBJ databases">
        <title>Deinococcus sp. HMF7620 Genome sequencing and assembly.</title>
        <authorList>
            <person name="Kang H."/>
            <person name="Kim H."/>
            <person name="Joh K."/>
        </authorList>
    </citation>
    <scope>NUCLEOTIDE SEQUENCE [LARGE SCALE GENOMIC DNA]</scope>
    <source>
        <strain evidence="2 3">HMF7620</strain>
    </source>
</reference>
<dbReference type="PANTHER" id="PTHR45947:SF3">
    <property type="entry name" value="SULFOQUINOVOSYL TRANSFERASE SQD2"/>
    <property type="match status" value="1"/>
</dbReference>
<dbReference type="Pfam" id="PF13579">
    <property type="entry name" value="Glyco_trans_4_4"/>
    <property type="match status" value="1"/>
</dbReference>
<dbReference type="InterPro" id="IPR050194">
    <property type="entry name" value="Glycosyltransferase_grp1"/>
</dbReference>
<dbReference type="RefSeq" id="WP_157459187.1">
    <property type="nucleotide sequence ID" value="NZ_WQLB01000011.1"/>
</dbReference>
<dbReference type="EMBL" id="WQLB01000011">
    <property type="protein sequence ID" value="MVN87142.1"/>
    <property type="molecule type" value="Genomic_DNA"/>
</dbReference>
<evidence type="ECO:0000313" key="3">
    <source>
        <dbReference type="Proteomes" id="UP000483286"/>
    </source>
</evidence>
<dbReference type="GO" id="GO:0016758">
    <property type="term" value="F:hexosyltransferase activity"/>
    <property type="evidence" value="ECO:0007669"/>
    <property type="project" value="TreeGrafter"/>
</dbReference>
<dbReference type="PANTHER" id="PTHR45947">
    <property type="entry name" value="SULFOQUINOVOSYL TRANSFERASE SQD2"/>
    <property type="match status" value="1"/>
</dbReference>
<dbReference type="InterPro" id="IPR028098">
    <property type="entry name" value="Glyco_trans_4-like_N"/>
</dbReference>
<dbReference type="AlphaFoldDB" id="A0A7C9M1Z2"/>
<dbReference type="Proteomes" id="UP000483286">
    <property type="component" value="Unassembled WGS sequence"/>
</dbReference>
<name>A0A7C9M1Z2_9DEIO</name>
<evidence type="ECO:0000259" key="1">
    <source>
        <dbReference type="Pfam" id="PF13579"/>
    </source>
</evidence>
<accession>A0A7C9M1Z2</accession>
<sequence>MTDAAVGASAQHGASAAGRRVLIIVENLPVPVDRRVWMEATTLRAAGYEVSVICPMGRGQDLPFELLEGVAIYRHPLPPEGEGSLTFVREYLAALWHETRLAWRIRRERGFDVIHICNPPDLLFLVAAPFKALFGTPLIFDHHDATLEMYEAKFGRRGAVYQVLKLAERLTYALADVVIATNESLRGFALTRGRKAPADVFVVRSGPRLKRFAPQPGGEHFRAGFANVVGYVGVLGSQDGLDILLRVAQRVVAQGRTDVRFMIIGGGPSLEPLKQLCTRMKLDPYVEFTGMLTDQTELIQRLSACDVCVAPDPQTAYSDVCTMNKVLEYMALGKATVQFDLTEGRQSAGDAAVYARPNDEEELTRQLLALLADPARRAEMGRIGQARMQDALAWDHQAPKLLEAYARALRTGTRAAAAHRNPA</sequence>
<dbReference type="SUPFAM" id="SSF53756">
    <property type="entry name" value="UDP-Glycosyltransferase/glycogen phosphorylase"/>
    <property type="match status" value="1"/>
</dbReference>
<gene>
    <name evidence="2" type="ORF">GO986_10210</name>
</gene>
<comment type="caution">
    <text evidence="2">The sequence shown here is derived from an EMBL/GenBank/DDBJ whole genome shotgun (WGS) entry which is preliminary data.</text>
</comment>
<protein>
    <submittedName>
        <fullName evidence="2">Glycosyltransferase</fullName>
    </submittedName>
</protein>
<dbReference type="Gene3D" id="3.40.50.2000">
    <property type="entry name" value="Glycogen Phosphorylase B"/>
    <property type="match status" value="2"/>
</dbReference>
<keyword evidence="3" id="KW-1185">Reference proteome</keyword>
<dbReference type="Pfam" id="PF13692">
    <property type="entry name" value="Glyco_trans_1_4"/>
    <property type="match status" value="1"/>
</dbReference>
<feature type="domain" description="Glycosyltransferase subfamily 4-like N-terminal" evidence="1">
    <location>
        <begin position="34"/>
        <end position="196"/>
    </location>
</feature>
<dbReference type="CDD" id="cd03794">
    <property type="entry name" value="GT4_WbuB-like"/>
    <property type="match status" value="1"/>
</dbReference>